<dbReference type="EMBL" id="CAXHTA020000011">
    <property type="protein sequence ID" value="CAL5224619.1"/>
    <property type="molecule type" value="Genomic_DNA"/>
</dbReference>
<evidence type="ECO:0000256" key="3">
    <source>
        <dbReference type="SAM" id="Phobius"/>
    </source>
</evidence>
<keyword evidence="5" id="KW-1185">Reference proteome</keyword>
<reference evidence="4 5" key="1">
    <citation type="submission" date="2024-06" db="EMBL/GenBank/DDBJ databases">
        <authorList>
            <person name="Kraege A."/>
            <person name="Thomma B."/>
        </authorList>
    </citation>
    <scope>NUCLEOTIDE SEQUENCE [LARGE SCALE GENOMIC DNA]</scope>
</reference>
<dbReference type="SUPFAM" id="SSF48264">
    <property type="entry name" value="Cytochrome P450"/>
    <property type="match status" value="1"/>
</dbReference>
<evidence type="ECO:0000313" key="5">
    <source>
        <dbReference type="Proteomes" id="UP001497392"/>
    </source>
</evidence>
<dbReference type="PANTHER" id="PTHR24305">
    <property type="entry name" value="CYTOCHROME P450"/>
    <property type="match status" value="1"/>
</dbReference>
<sequence>MMFMGPHIRLRDVALQLKWHLQEFFFLAAVALSTFIVAAVVLWRNIGSIHEAPILTALASGYMALLLHGTTRFAYGMYRRSRALKDVPGPEYPVLIGMRFAYGMYRRSRALKDVPGPEYPVLTGMLDLLSMRDMHRVCTEYAERYGPIFKWRLFTFHAVVITDPVLATQILRSKAVDKLRFMYSFLDVFLGGTSLLTGPTDEHWKLVRKAVAPAFSQGNMREAFDHVVDRSLALVAFLKAQGPAAVHNMDNLLLMESMDVIGRFGFQKEMNALQSLTTGNEEEAYNTTALLKSTHEVEERIQEVYRWWKLWKRDVREGWEILGRYRTIVWNLLAHIKAVTPQRGSFADLLLKAKDPKTGKQLSDNQMFPEIAALFFAGIDTTGHTGTFFLYMVSQHPEVEAKILAELDSLELSITPQRPHPRKMTYADVNQLTYLQATIKEVLRMYPPVGIGQIRVAEKHDIVLGGKLHIPAGTIMWIPHHAIQNVSFNWDDHDKFLPERWLTPGTEYAVTEKLPLPREWYTDIETEAVAPGANNLMSTASLPAGFEFDETSDSKRPKRYFPFAEGPRSCVGQSLAKVSLVATMATLVQHFQFCLVDEMGGPQGVRESEQYTLVIGLKNGMSMHAVPRPGVMESLCNGAGEASEPAAENSAEKETLA</sequence>
<dbReference type="InterPro" id="IPR002401">
    <property type="entry name" value="Cyt_P450_E_grp-I"/>
</dbReference>
<keyword evidence="3" id="KW-1133">Transmembrane helix</keyword>
<dbReference type="InterPro" id="IPR036396">
    <property type="entry name" value="Cyt_P450_sf"/>
</dbReference>
<evidence type="ECO:0000313" key="4">
    <source>
        <dbReference type="EMBL" id="CAL5224619.1"/>
    </source>
</evidence>
<dbReference type="PRINTS" id="PR00385">
    <property type="entry name" value="P450"/>
</dbReference>
<proteinExistence type="inferred from homology"/>
<keyword evidence="3" id="KW-0812">Transmembrane</keyword>
<gene>
    <name evidence="4" type="primary">g7335</name>
    <name evidence="4" type="ORF">VP750_LOCUS6278</name>
</gene>
<feature type="compositionally biased region" description="Low complexity" evidence="2">
    <location>
        <begin position="637"/>
        <end position="649"/>
    </location>
</feature>
<feature type="region of interest" description="Disordered" evidence="2">
    <location>
        <begin position="636"/>
        <end position="657"/>
    </location>
</feature>
<evidence type="ECO:0000256" key="1">
    <source>
        <dbReference type="ARBA" id="ARBA00010617"/>
    </source>
</evidence>
<dbReference type="PRINTS" id="PR00463">
    <property type="entry name" value="EP450I"/>
</dbReference>
<dbReference type="Pfam" id="PF00067">
    <property type="entry name" value="p450"/>
    <property type="match status" value="2"/>
</dbReference>
<dbReference type="InterPro" id="IPR050121">
    <property type="entry name" value="Cytochrome_P450_monoxygenase"/>
</dbReference>
<protein>
    <submittedName>
        <fullName evidence="4">G7335 protein</fullName>
    </submittedName>
</protein>
<organism evidence="4 5">
    <name type="scientific">Coccomyxa viridis</name>
    <dbReference type="NCBI Taxonomy" id="1274662"/>
    <lineage>
        <taxon>Eukaryota</taxon>
        <taxon>Viridiplantae</taxon>
        <taxon>Chlorophyta</taxon>
        <taxon>core chlorophytes</taxon>
        <taxon>Trebouxiophyceae</taxon>
        <taxon>Trebouxiophyceae incertae sedis</taxon>
        <taxon>Coccomyxaceae</taxon>
        <taxon>Coccomyxa</taxon>
    </lineage>
</organism>
<accession>A0ABP1FXK7</accession>
<keyword evidence="3" id="KW-0472">Membrane</keyword>
<name>A0ABP1FXK7_9CHLO</name>
<comment type="similarity">
    <text evidence="1">Belongs to the cytochrome P450 family.</text>
</comment>
<dbReference type="PANTHER" id="PTHR24305:SF166">
    <property type="entry name" value="CYTOCHROME P450 12A4, MITOCHONDRIAL-RELATED"/>
    <property type="match status" value="1"/>
</dbReference>
<evidence type="ECO:0000256" key="2">
    <source>
        <dbReference type="SAM" id="MobiDB-lite"/>
    </source>
</evidence>
<comment type="caution">
    <text evidence="4">The sequence shown here is derived from an EMBL/GenBank/DDBJ whole genome shotgun (WGS) entry which is preliminary data.</text>
</comment>
<feature type="transmembrane region" description="Helical" evidence="3">
    <location>
        <begin position="21"/>
        <end position="42"/>
    </location>
</feature>
<dbReference type="InterPro" id="IPR001128">
    <property type="entry name" value="Cyt_P450"/>
</dbReference>
<dbReference type="Proteomes" id="UP001497392">
    <property type="component" value="Unassembled WGS sequence"/>
</dbReference>
<feature type="transmembrane region" description="Helical" evidence="3">
    <location>
        <begin position="54"/>
        <end position="75"/>
    </location>
</feature>
<dbReference type="Gene3D" id="1.10.630.10">
    <property type="entry name" value="Cytochrome P450"/>
    <property type="match status" value="1"/>
</dbReference>